<keyword evidence="2" id="KW-0732">Signal</keyword>
<organism evidence="3 4">
    <name type="scientific">Pontibacter qinzhouensis</name>
    <dbReference type="NCBI Taxonomy" id="2603253"/>
    <lineage>
        <taxon>Bacteria</taxon>
        <taxon>Pseudomonadati</taxon>
        <taxon>Bacteroidota</taxon>
        <taxon>Cytophagia</taxon>
        <taxon>Cytophagales</taxon>
        <taxon>Hymenobacteraceae</taxon>
        <taxon>Pontibacter</taxon>
    </lineage>
</organism>
<dbReference type="OrthoDB" id="9760276at2"/>
<reference evidence="3 4" key="1">
    <citation type="submission" date="2019-08" db="EMBL/GenBank/DDBJ databases">
        <authorList>
            <person name="Shi S."/>
        </authorList>
    </citation>
    <scope>NUCLEOTIDE SEQUENCE [LARGE SCALE GENOMIC DNA]</scope>
    <source>
        <strain evidence="3 4">GY10130</strain>
    </source>
</reference>
<feature type="chain" id="PRO_5022932733" description="Translocation protein TolB" evidence="2">
    <location>
        <begin position="24"/>
        <end position="1061"/>
    </location>
</feature>
<accession>A0A5C8K5L9</accession>
<evidence type="ECO:0008006" key="5">
    <source>
        <dbReference type="Google" id="ProtNLM"/>
    </source>
</evidence>
<dbReference type="Proteomes" id="UP000321926">
    <property type="component" value="Unassembled WGS sequence"/>
</dbReference>
<evidence type="ECO:0000313" key="4">
    <source>
        <dbReference type="Proteomes" id="UP000321926"/>
    </source>
</evidence>
<feature type="signal peptide" evidence="2">
    <location>
        <begin position="1"/>
        <end position="23"/>
    </location>
</feature>
<gene>
    <name evidence="3" type="ORF">FVR03_11285</name>
</gene>
<dbReference type="EMBL" id="VRTY01000037">
    <property type="protein sequence ID" value="TXK46055.1"/>
    <property type="molecule type" value="Genomic_DNA"/>
</dbReference>
<name>A0A5C8K5L9_9BACT</name>
<dbReference type="Gene3D" id="2.40.160.50">
    <property type="entry name" value="membrane protein fhac: a member of the omp85/tpsb transporter family"/>
    <property type="match status" value="1"/>
</dbReference>
<dbReference type="AlphaFoldDB" id="A0A5C8K5L9"/>
<comment type="similarity">
    <text evidence="1">Belongs to the TolB family.</text>
</comment>
<dbReference type="InterPro" id="IPR011042">
    <property type="entry name" value="6-blade_b-propeller_TolB-like"/>
</dbReference>
<dbReference type="InterPro" id="IPR011659">
    <property type="entry name" value="WD40"/>
</dbReference>
<dbReference type="Gene3D" id="2.120.10.30">
    <property type="entry name" value="TolB, C-terminal domain"/>
    <property type="match status" value="1"/>
</dbReference>
<sequence>MRFYTRFLLLIVLCSLGSGLVQAQPGRDNFGKSRIQYKNFDWKVYSTPNFNFYFYQGGDEVARNAAAYAERELKRVTSLIGYYPYSKITFILYNSATDLRQSNIGLNSDQFQTGGETLFLKNKIEVAFEGTQTEFKRNMSYQLTELLLSDMMYGGSLKEALQSSYLLRLPDWFISGVAAYTAEGWSVSMDNYVRDMILQNPNQKPDVLLKHNQSQTGHAIWNYIAERYGYTAIQNILNLTRITRDVEIGITSSLNIPYKRFLQDWHKYYLQVNTRQDNPLASLPDDKKLFQKNKKNLVYTQPVLNPDGTMLAYAENDNGKFRVYVQEVKSKRHRVVWTSGYKTLDQKIDYKLPVLAWRSNTQLGLIEARRGEMALRQIDARSKFSRLPFYESLTTPFAVLSQFSQVQDMSYSPDGKSLVVSAVRNGQSDIFLLSATGRLQQQLTNDLFDDIHPVFLKGSNDIAFSSNRWQDTTGTSTEPTFTAMVNNYDIFLLQRSGRDVELKQLTTSISSELMPRATEDGNLTYLGESSGVRSVYLYNLATGESTPLTGFLQDIDAYDYHSRNNTLALTASSGARDFVYLLPNHTAPALTDLPKTARQIILETRARNAAAAAAIANQRLLDSNAQVVKPKRPEGEVNIENYEFESDKAAAARKTESTTVVKRPGAPQGGVQLAGPVNYDLRFSVHEIVTSVYADPLLGFGIVAGINMSDLFEDHHIRGSAFLKTDFQTSRFFTEYMNLKHRYDFGARFSRDIIVAQDREASNTVLRFAKHEFAPQFIYPLTYSTSLRIRPQYVNTRFTYVNEFTAPDSVNHFGGGNIEFVFDNSIATGVNMLQGTRMKAGLLSLRSINDNAASFNKFYIDFRHYQKLHRQIVLATRISYGAFFGNAPKSFLIGGMDNWLFASEDEESDRNSVPIGAPADLFYLQYVTPLRGFNFNTRTGDKYVIGNAELRVPIVQYLYDGQIPSGFFRNLQLTAFADAGSAYSGSNPFTGNNSINTRTVGGGSDPFEVTVINYRSPFLVGYGFGARSALFGVYGKLDVAWSEDDFTRKGPKFYVTLGYDF</sequence>
<dbReference type="SUPFAM" id="SSF69304">
    <property type="entry name" value="Tricorn protease N-terminal domain"/>
    <property type="match status" value="1"/>
</dbReference>
<protein>
    <recommendedName>
        <fullName evidence="5">Translocation protein TolB</fullName>
    </recommendedName>
</protein>
<evidence type="ECO:0000256" key="1">
    <source>
        <dbReference type="ARBA" id="ARBA00009820"/>
    </source>
</evidence>
<evidence type="ECO:0000256" key="2">
    <source>
        <dbReference type="SAM" id="SignalP"/>
    </source>
</evidence>
<comment type="caution">
    <text evidence="3">The sequence shown here is derived from an EMBL/GenBank/DDBJ whole genome shotgun (WGS) entry which is preliminary data.</text>
</comment>
<dbReference type="PANTHER" id="PTHR36842">
    <property type="entry name" value="PROTEIN TOLB HOMOLOG"/>
    <property type="match status" value="1"/>
</dbReference>
<keyword evidence="4" id="KW-1185">Reference proteome</keyword>
<dbReference type="Pfam" id="PF07676">
    <property type="entry name" value="PD40"/>
    <property type="match status" value="1"/>
</dbReference>
<evidence type="ECO:0000313" key="3">
    <source>
        <dbReference type="EMBL" id="TXK46055.1"/>
    </source>
</evidence>
<proteinExistence type="inferred from homology"/>
<dbReference type="RefSeq" id="WP_147921854.1">
    <property type="nucleotide sequence ID" value="NZ_VRTY01000037.1"/>
</dbReference>